<protein>
    <submittedName>
        <fullName evidence="2">Thiosulfate oxidation carrier protein SoxY</fullName>
    </submittedName>
</protein>
<proteinExistence type="predicted"/>
<evidence type="ECO:0000259" key="1">
    <source>
        <dbReference type="Pfam" id="PF13501"/>
    </source>
</evidence>
<dbReference type="InterPro" id="IPR006311">
    <property type="entry name" value="TAT_signal"/>
</dbReference>
<reference evidence="2" key="1">
    <citation type="submission" date="2020-03" db="EMBL/GenBank/DDBJ databases">
        <title>Genome of Pelagibius litoralis DSM 21314T.</title>
        <authorList>
            <person name="Wang G."/>
        </authorList>
    </citation>
    <scope>NUCLEOTIDE SEQUENCE</scope>
    <source>
        <strain evidence="2">DSM 21314</strain>
    </source>
</reference>
<keyword evidence="3" id="KW-1185">Reference proteome</keyword>
<dbReference type="Pfam" id="PF13501">
    <property type="entry name" value="SoxY"/>
    <property type="match status" value="1"/>
</dbReference>
<evidence type="ECO:0000313" key="3">
    <source>
        <dbReference type="Proteomes" id="UP000761264"/>
    </source>
</evidence>
<dbReference type="AlphaFoldDB" id="A0A967K997"/>
<dbReference type="InterPro" id="IPR038162">
    <property type="entry name" value="SoxY_sf"/>
</dbReference>
<dbReference type="EMBL" id="JAAQPH010000010">
    <property type="protein sequence ID" value="NIA69732.1"/>
    <property type="molecule type" value="Genomic_DNA"/>
</dbReference>
<name>A0A967K997_9PROT</name>
<evidence type="ECO:0000313" key="2">
    <source>
        <dbReference type="EMBL" id="NIA69732.1"/>
    </source>
</evidence>
<sequence length="150" mass="15691">MEDMTRRDALAFAAGLVAITVLPLPVLAAEETAMDEINKFVGGGEAAESGRVTLETPEIAENGNTVPLTVMVDSPMTADDYVKRVLIVADANPRPGVATFHFSPKSGVAEASTRMRLARTQNVIAVAELSDGSFHMAKSMVKVTIGGCGG</sequence>
<accession>A0A967K997</accession>
<feature type="domain" description="Ig-like SoxY" evidence="1">
    <location>
        <begin position="38"/>
        <end position="148"/>
    </location>
</feature>
<dbReference type="InterPro" id="IPR016568">
    <property type="entry name" value="Sulphur_oxidation_SoxY"/>
</dbReference>
<dbReference type="Proteomes" id="UP000761264">
    <property type="component" value="Unassembled WGS sequence"/>
</dbReference>
<gene>
    <name evidence="2" type="primary">soxY</name>
    <name evidence="2" type="ORF">HBA54_14105</name>
</gene>
<dbReference type="PROSITE" id="PS51318">
    <property type="entry name" value="TAT"/>
    <property type="match status" value="1"/>
</dbReference>
<dbReference type="PIRSF" id="PIRSF010312">
    <property type="entry name" value="Sulphur_oxidation_SoxY"/>
    <property type="match status" value="1"/>
</dbReference>
<dbReference type="NCBIfam" id="TIGR04488">
    <property type="entry name" value="SoxY_true_GGCGG"/>
    <property type="match status" value="1"/>
</dbReference>
<organism evidence="2 3">
    <name type="scientific">Pelagibius litoralis</name>
    <dbReference type="NCBI Taxonomy" id="374515"/>
    <lineage>
        <taxon>Bacteria</taxon>
        <taxon>Pseudomonadati</taxon>
        <taxon>Pseudomonadota</taxon>
        <taxon>Alphaproteobacteria</taxon>
        <taxon>Rhodospirillales</taxon>
        <taxon>Rhodovibrionaceae</taxon>
        <taxon>Pelagibius</taxon>
    </lineage>
</organism>
<dbReference type="Gene3D" id="2.60.40.2470">
    <property type="entry name" value="SoxY domain"/>
    <property type="match status" value="1"/>
</dbReference>
<dbReference type="InterPro" id="IPR032711">
    <property type="entry name" value="SoxY"/>
</dbReference>
<comment type="caution">
    <text evidence="2">The sequence shown here is derived from an EMBL/GenBank/DDBJ whole genome shotgun (WGS) entry which is preliminary data.</text>
</comment>